<evidence type="ECO:0000313" key="1">
    <source>
        <dbReference type="EMBL" id="KAK2658818.1"/>
    </source>
</evidence>
<dbReference type="EMBL" id="JANJYI010000002">
    <property type="protein sequence ID" value="KAK2658818.1"/>
    <property type="molecule type" value="Genomic_DNA"/>
</dbReference>
<reference evidence="1" key="1">
    <citation type="journal article" date="2023" name="Plant J.">
        <title>Genome sequences and population genomics provide insights into the demographic history, inbreeding, and mutation load of two 'living fossil' tree species of Dipteronia.</title>
        <authorList>
            <person name="Feng Y."/>
            <person name="Comes H.P."/>
            <person name="Chen J."/>
            <person name="Zhu S."/>
            <person name="Lu R."/>
            <person name="Zhang X."/>
            <person name="Li P."/>
            <person name="Qiu J."/>
            <person name="Olsen K.M."/>
            <person name="Qiu Y."/>
        </authorList>
    </citation>
    <scope>NUCLEOTIDE SEQUENCE</scope>
    <source>
        <strain evidence="1">KIB01</strain>
    </source>
</reference>
<comment type="caution">
    <text evidence="1">The sequence shown here is derived from an EMBL/GenBank/DDBJ whole genome shotgun (WGS) entry which is preliminary data.</text>
</comment>
<gene>
    <name evidence="1" type="ORF">Ddye_005351</name>
</gene>
<accession>A0AAD9XGB0</accession>
<name>A0AAD9XGB0_9ROSI</name>
<proteinExistence type="predicted"/>
<keyword evidence="2" id="KW-1185">Reference proteome</keyword>
<sequence>MISFRYWNCYEVGNGSMRHVLNDLCRLYRPSLVYTIEPMMVFSSIAFDFWSSLDIGVHWPRPFRFHSKWLAHFDFIDIARRVWSSPSTGSPPQVVISKLRCLKKTLKPWNWEVFGDLNSNISTKSAELQFIQLEISVVGFSDWLFVVE</sequence>
<evidence type="ECO:0000313" key="2">
    <source>
        <dbReference type="Proteomes" id="UP001280121"/>
    </source>
</evidence>
<dbReference type="Proteomes" id="UP001280121">
    <property type="component" value="Unassembled WGS sequence"/>
</dbReference>
<protein>
    <submittedName>
        <fullName evidence="1">Uncharacterized protein</fullName>
    </submittedName>
</protein>
<dbReference type="AlphaFoldDB" id="A0AAD9XGB0"/>
<organism evidence="1 2">
    <name type="scientific">Dipteronia dyeriana</name>
    <dbReference type="NCBI Taxonomy" id="168575"/>
    <lineage>
        <taxon>Eukaryota</taxon>
        <taxon>Viridiplantae</taxon>
        <taxon>Streptophyta</taxon>
        <taxon>Embryophyta</taxon>
        <taxon>Tracheophyta</taxon>
        <taxon>Spermatophyta</taxon>
        <taxon>Magnoliopsida</taxon>
        <taxon>eudicotyledons</taxon>
        <taxon>Gunneridae</taxon>
        <taxon>Pentapetalae</taxon>
        <taxon>rosids</taxon>
        <taxon>malvids</taxon>
        <taxon>Sapindales</taxon>
        <taxon>Sapindaceae</taxon>
        <taxon>Hippocastanoideae</taxon>
        <taxon>Acereae</taxon>
        <taxon>Dipteronia</taxon>
    </lineage>
</organism>